<proteinExistence type="inferred from homology"/>
<dbReference type="GO" id="GO:0008374">
    <property type="term" value="F:O-acyltransferase activity"/>
    <property type="evidence" value="ECO:0007669"/>
    <property type="project" value="TreeGrafter"/>
</dbReference>
<dbReference type="PANTHER" id="PTHR23416">
    <property type="entry name" value="SIALIC ACID SYNTHASE-RELATED"/>
    <property type="match status" value="1"/>
</dbReference>
<reference evidence="5 6" key="1">
    <citation type="submission" date="2016-10" db="EMBL/GenBank/DDBJ databases">
        <authorList>
            <person name="de Groot N.N."/>
        </authorList>
    </citation>
    <scope>NUCLEOTIDE SEQUENCE [LARGE SCALE GENOMIC DNA]</scope>
    <source>
        <strain evidence="5 6">AA1</strain>
    </source>
</reference>
<keyword evidence="4" id="KW-0012">Acyltransferase</keyword>
<protein>
    <submittedName>
        <fullName evidence="5">Maltose O-acetyltransferase</fullName>
    </submittedName>
</protein>
<dbReference type="PANTHER" id="PTHR23416:SF23">
    <property type="entry name" value="ACETYLTRANSFERASE C18B11.09C-RELATED"/>
    <property type="match status" value="1"/>
</dbReference>
<keyword evidence="3" id="KW-0677">Repeat</keyword>
<gene>
    <name evidence="5" type="ORF">SAMN05216233_11661</name>
</gene>
<evidence type="ECO:0000256" key="4">
    <source>
        <dbReference type="ARBA" id="ARBA00023315"/>
    </source>
</evidence>
<dbReference type="InterPro" id="IPR001451">
    <property type="entry name" value="Hexapep"/>
</dbReference>
<dbReference type="AlphaFoldDB" id="A0A1G5HXL0"/>
<comment type="similarity">
    <text evidence="1">Belongs to the transferase hexapeptide repeat family.</text>
</comment>
<evidence type="ECO:0000313" key="5">
    <source>
        <dbReference type="EMBL" id="SCY68454.1"/>
    </source>
</evidence>
<dbReference type="Proteomes" id="UP000198870">
    <property type="component" value="Unassembled WGS sequence"/>
</dbReference>
<accession>A0A1G5HXL0</accession>
<keyword evidence="2 5" id="KW-0808">Transferase</keyword>
<dbReference type="SUPFAM" id="SSF51161">
    <property type="entry name" value="Trimeric LpxA-like enzymes"/>
    <property type="match status" value="1"/>
</dbReference>
<keyword evidence="6" id="KW-1185">Reference proteome</keyword>
<dbReference type="PROSITE" id="PS00101">
    <property type="entry name" value="HEXAPEP_TRANSFERASES"/>
    <property type="match status" value="1"/>
</dbReference>
<organism evidence="5 6">
    <name type="scientific">Desulfoluna spongiiphila</name>
    <dbReference type="NCBI Taxonomy" id="419481"/>
    <lineage>
        <taxon>Bacteria</taxon>
        <taxon>Pseudomonadati</taxon>
        <taxon>Thermodesulfobacteriota</taxon>
        <taxon>Desulfobacteria</taxon>
        <taxon>Desulfobacterales</taxon>
        <taxon>Desulfolunaceae</taxon>
        <taxon>Desulfoluna</taxon>
    </lineage>
</organism>
<evidence type="ECO:0000256" key="1">
    <source>
        <dbReference type="ARBA" id="ARBA00007274"/>
    </source>
</evidence>
<dbReference type="GO" id="GO:0005829">
    <property type="term" value="C:cytosol"/>
    <property type="evidence" value="ECO:0007669"/>
    <property type="project" value="TreeGrafter"/>
</dbReference>
<evidence type="ECO:0000256" key="3">
    <source>
        <dbReference type="ARBA" id="ARBA00022737"/>
    </source>
</evidence>
<dbReference type="EMBL" id="FMUX01000016">
    <property type="protein sequence ID" value="SCY68454.1"/>
    <property type="molecule type" value="Genomic_DNA"/>
</dbReference>
<dbReference type="InterPro" id="IPR018357">
    <property type="entry name" value="Hexapep_transf_CS"/>
</dbReference>
<name>A0A1G5HXL0_9BACT</name>
<dbReference type="InterPro" id="IPR011004">
    <property type="entry name" value="Trimer_LpxA-like_sf"/>
</dbReference>
<evidence type="ECO:0000313" key="6">
    <source>
        <dbReference type="Proteomes" id="UP000198870"/>
    </source>
</evidence>
<sequence>MFKLKGPSVRESVFLALANHLPRSAWADRHRYVFFRLARVGVKGRCTIWGPLTIRPIGCAGNVEIGANCFINTHVRFGVPRDKVIIGDRVLIGPQVMFETASHSLRYVEGVGRGMTTRPITVESEAWIGGGAIITQGVTIGRGAVVAAGAVVTENVDPYTVVGGVPATYIRSVGLPAQKMAQ</sequence>
<dbReference type="Pfam" id="PF14602">
    <property type="entry name" value="Hexapep_2"/>
    <property type="match status" value="1"/>
</dbReference>
<dbReference type="STRING" id="419481.SAMN05216233_11661"/>
<evidence type="ECO:0000256" key="2">
    <source>
        <dbReference type="ARBA" id="ARBA00022679"/>
    </source>
</evidence>
<dbReference type="Gene3D" id="2.160.10.10">
    <property type="entry name" value="Hexapeptide repeat proteins"/>
    <property type="match status" value="1"/>
</dbReference>
<dbReference type="CDD" id="cd04647">
    <property type="entry name" value="LbH_MAT_like"/>
    <property type="match status" value="1"/>
</dbReference>
<dbReference type="InterPro" id="IPR051159">
    <property type="entry name" value="Hexapeptide_acetyltransf"/>
</dbReference>